<accession>A0A448XIQ8</accession>
<evidence type="ECO:0000313" key="2">
    <source>
        <dbReference type="EMBL" id="VEL37637.1"/>
    </source>
</evidence>
<reference evidence="2" key="1">
    <citation type="submission" date="2018-11" db="EMBL/GenBank/DDBJ databases">
        <authorList>
            <consortium name="Pathogen Informatics"/>
        </authorList>
    </citation>
    <scope>NUCLEOTIDE SEQUENCE</scope>
</reference>
<dbReference type="Proteomes" id="UP000784294">
    <property type="component" value="Unassembled WGS sequence"/>
</dbReference>
<feature type="region of interest" description="Disordered" evidence="1">
    <location>
        <begin position="50"/>
        <end position="78"/>
    </location>
</feature>
<feature type="compositionally biased region" description="Basic residues" evidence="1">
    <location>
        <begin position="59"/>
        <end position="72"/>
    </location>
</feature>
<name>A0A448XIQ8_9PLAT</name>
<evidence type="ECO:0000313" key="3">
    <source>
        <dbReference type="Proteomes" id="UP000784294"/>
    </source>
</evidence>
<comment type="caution">
    <text evidence="2">The sequence shown here is derived from an EMBL/GenBank/DDBJ whole genome shotgun (WGS) entry which is preliminary data.</text>
</comment>
<sequence length="265" mass="29496">METKKTCSFGDAAACGLSCCFRGYVKVRSPDVERSVISATYASAMITLSPQSANPHPQRSLHSHPRTNKQTHTHTTTQQCIPLPALRLAKPCSSTRTGRFYASSRTVPIWCIKIPRLRHTDSLYGVHTTTQTDGRIFHDLSVSTGPEENSAGRNFTEPGSARLQECSRSLSGCAELDRDQMKSLICFITRPTKWLAEDPRPGIQAKCTKGARRPTSLSWGQERGVYRPDRKWSMGGWDGQDGRLTCCQADRRGSNSLRRQRPVGR</sequence>
<protein>
    <submittedName>
        <fullName evidence="2">Uncharacterized protein</fullName>
    </submittedName>
</protein>
<evidence type="ECO:0000256" key="1">
    <source>
        <dbReference type="SAM" id="MobiDB-lite"/>
    </source>
</evidence>
<organism evidence="2 3">
    <name type="scientific">Protopolystoma xenopodis</name>
    <dbReference type="NCBI Taxonomy" id="117903"/>
    <lineage>
        <taxon>Eukaryota</taxon>
        <taxon>Metazoa</taxon>
        <taxon>Spiralia</taxon>
        <taxon>Lophotrochozoa</taxon>
        <taxon>Platyhelminthes</taxon>
        <taxon>Monogenea</taxon>
        <taxon>Polyopisthocotylea</taxon>
        <taxon>Polystomatidea</taxon>
        <taxon>Polystomatidae</taxon>
        <taxon>Protopolystoma</taxon>
    </lineage>
</organism>
<keyword evidence="3" id="KW-1185">Reference proteome</keyword>
<proteinExistence type="predicted"/>
<gene>
    <name evidence="2" type="ORF">PXEA_LOCUS31077</name>
</gene>
<feature type="region of interest" description="Disordered" evidence="1">
    <location>
        <begin position="229"/>
        <end position="265"/>
    </location>
</feature>
<dbReference type="EMBL" id="CAAALY010255560">
    <property type="protein sequence ID" value="VEL37637.1"/>
    <property type="molecule type" value="Genomic_DNA"/>
</dbReference>
<dbReference type="AlphaFoldDB" id="A0A448XIQ8"/>